<dbReference type="EMBL" id="AP028909">
    <property type="protein sequence ID" value="BES87771.1"/>
    <property type="molecule type" value="Genomic_DNA"/>
</dbReference>
<dbReference type="Proteomes" id="UP001307889">
    <property type="component" value="Chromosome 1"/>
</dbReference>
<accession>A0ABN7A6B7</accession>
<feature type="compositionally biased region" description="Polar residues" evidence="1">
    <location>
        <begin position="354"/>
        <end position="363"/>
    </location>
</feature>
<feature type="domain" description="Zasp-like motif" evidence="2">
    <location>
        <begin position="104"/>
        <end position="129"/>
    </location>
</feature>
<dbReference type="SMART" id="SM00735">
    <property type="entry name" value="ZM"/>
    <property type="match status" value="1"/>
</dbReference>
<evidence type="ECO:0000256" key="1">
    <source>
        <dbReference type="SAM" id="MobiDB-lite"/>
    </source>
</evidence>
<dbReference type="InterPro" id="IPR006643">
    <property type="entry name" value="Zasp-like_motif"/>
</dbReference>
<feature type="compositionally biased region" description="Pro residues" evidence="1">
    <location>
        <begin position="220"/>
        <end position="247"/>
    </location>
</feature>
<dbReference type="Pfam" id="PF15936">
    <property type="entry name" value="DUF4749"/>
    <property type="match status" value="1"/>
</dbReference>
<name>A0ABN7A6B7_9HEMI</name>
<protein>
    <recommendedName>
        <fullName evidence="2">Zasp-like motif domain-containing protein</fullName>
    </recommendedName>
</protein>
<feature type="region of interest" description="Disordered" evidence="1">
    <location>
        <begin position="167"/>
        <end position="280"/>
    </location>
</feature>
<feature type="region of interest" description="Disordered" evidence="1">
    <location>
        <begin position="341"/>
        <end position="363"/>
    </location>
</feature>
<evidence type="ECO:0000313" key="4">
    <source>
        <dbReference type="Proteomes" id="UP001307889"/>
    </source>
</evidence>
<feature type="region of interest" description="Disordered" evidence="1">
    <location>
        <begin position="1"/>
        <end position="31"/>
    </location>
</feature>
<gene>
    <name evidence="3" type="ORF">NTJ_00577</name>
</gene>
<evidence type="ECO:0000313" key="3">
    <source>
        <dbReference type="EMBL" id="BES87771.1"/>
    </source>
</evidence>
<keyword evidence="4" id="KW-1185">Reference proteome</keyword>
<organism evidence="3 4">
    <name type="scientific">Nesidiocoris tenuis</name>
    <dbReference type="NCBI Taxonomy" id="355587"/>
    <lineage>
        <taxon>Eukaryota</taxon>
        <taxon>Metazoa</taxon>
        <taxon>Ecdysozoa</taxon>
        <taxon>Arthropoda</taxon>
        <taxon>Hexapoda</taxon>
        <taxon>Insecta</taxon>
        <taxon>Pterygota</taxon>
        <taxon>Neoptera</taxon>
        <taxon>Paraneoptera</taxon>
        <taxon>Hemiptera</taxon>
        <taxon>Heteroptera</taxon>
        <taxon>Panheteroptera</taxon>
        <taxon>Cimicomorpha</taxon>
        <taxon>Miridae</taxon>
        <taxon>Dicyphina</taxon>
        <taxon>Nesidiocoris</taxon>
    </lineage>
</organism>
<evidence type="ECO:0000259" key="2">
    <source>
        <dbReference type="SMART" id="SM00735"/>
    </source>
</evidence>
<sequence>MPRRPSDLRRHRADSGYRAQPPPPLHMQGLSPLPRFAPLPIQIERPAAPVARRVNSISSTRLHTLYTDGGNFPSPHWERNLQELGAARTGKESSPDTMAFRGTTLVNRQFNSPIKLYSPQAVSETMEKQKQILANGAVGIDFHQLAKPGNLANSAVLRMLEEEEKSGRAGLKRVAWPPPPEESSPFEPQTQGQLIDSPPVRSVQPPGPQSPQAARRFQPVQPPFQQPQTPPGSYPEQPPLPSSPPTFQPIKFEPPKTVVQLRPSPPIRQAPSPVYSSQPVTVTYQGGQRMRGDQKWPPESVKQQAEAENMARIALAKGPACRPRKVKKDYSTFFAQHALNSTYPGYRAPPGTQHYPSEGTSDL</sequence>
<reference evidence="3 4" key="1">
    <citation type="submission" date="2023-09" db="EMBL/GenBank/DDBJ databases">
        <title>Nesidiocoris tenuis whole genome shotgun sequence.</title>
        <authorList>
            <person name="Shibata T."/>
            <person name="Shimoda M."/>
            <person name="Kobayashi T."/>
            <person name="Uehara T."/>
        </authorList>
    </citation>
    <scope>NUCLEOTIDE SEQUENCE [LARGE SCALE GENOMIC DNA]</scope>
    <source>
        <strain evidence="3 4">Japan</strain>
    </source>
</reference>
<dbReference type="InterPro" id="IPR031847">
    <property type="entry name" value="PDLI1-4/Zasp-like_mid"/>
</dbReference>
<proteinExistence type="predicted"/>